<dbReference type="InterPro" id="IPR053137">
    <property type="entry name" value="NLR-like"/>
</dbReference>
<name>B8MS94_TALSN</name>
<feature type="repeat" description="TPR" evidence="1">
    <location>
        <begin position="477"/>
        <end position="510"/>
    </location>
</feature>
<dbReference type="eggNOG" id="KOG1840">
    <property type="taxonomic scope" value="Eukaryota"/>
</dbReference>
<reference evidence="4" key="1">
    <citation type="journal article" date="2015" name="Genome Announc.">
        <title>Genome sequence of the AIDS-associated pathogen Penicillium marneffei (ATCC18224) and its near taxonomic relative Talaromyces stipitatus (ATCC10500).</title>
        <authorList>
            <person name="Nierman W.C."/>
            <person name="Fedorova-Abrams N.D."/>
            <person name="Andrianopoulos A."/>
        </authorList>
    </citation>
    <scope>NUCLEOTIDE SEQUENCE [LARGE SCALE GENOMIC DNA]</scope>
    <source>
        <strain evidence="4">ATCC 10500 / CBS 375.48 / QM 6759 / NRRL 1006</strain>
    </source>
</reference>
<dbReference type="Gene3D" id="3.40.50.1580">
    <property type="entry name" value="Nucleoside phosphorylase domain"/>
    <property type="match status" value="1"/>
</dbReference>
<dbReference type="PROSITE" id="PS50005">
    <property type="entry name" value="TPR"/>
    <property type="match status" value="1"/>
</dbReference>
<dbReference type="InterPro" id="IPR019734">
    <property type="entry name" value="TPR_rpt"/>
</dbReference>
<dbReference type="Pfam" id="PF01048">
    <property type="entry name" value="PNP_UDP_1"/>
    <property type="match status" value="1"/>
</dbReference>
<dbReference type="AlphaFoldDB" id="B8MS94"/>
<dbReference type="Gene3D" id="3.40.50.300">
    <property type="entry name" value="P-loop containing nucleotide triphosphate hydrolases"/>
    <property type="match status" value="2"/>
</dbReference>
<evidence type="ECO:0000313" key="4">
    <source>
        <dbReference type="Proteomes" id="UP000001745"/>
    </source>
</evidence>
<dbReference type="Pfam" id="PF13424">
    <property type="entry name" value="TPR_12"/>
    <property type="match status" value="1"/>
</dbReference>
<dbReference type="InterPro" id="IPR027417">
    <property type="entry name" value="P-loop_NTPase"/>
</dbReference>
<dbReference type="SUPFAM" id="SSF53167">
    <property type="entry name" value="Purine and uridine phosphorylases"/>
    <property type="match status" value="1"/>
</dbReference>
<dbReference type="InParanoid" id="B8MS94"/>
<protein>
    <submittedName>
        <fullName evidence="3">Kinesin light chain, putative</fullName>
    </submittedName>
</protein>
<dbReference type="Proteomes" id="UP000001745">
    <property type="component" value="Unassembled WGS sequence"/>
</dbReference>
<dbReference type="OMA" id="NIRICLM"/>
<keyword evidence="1" id="KW-0802">TPR repeat</keyword>
<dbReference type="EMBL" id="EQ962660">
    <property type="protein sequence ID" value="EED12227.1"/>
    <property type="molecule type" value="Genomic_DNA"/>
</dbReference>
<feature type="domain" description="Nucleoside phosphorylase" evidence="2">
    <location>
        <begin position="11"/>
        <end position="195"/>
    </location>
</feature>
<dbReference type="PANTHER" id="PTHR46082">
    <property type="entry name" value="ATP/GTP-BINDING PROTEIN-RELATED"/>
    <property type="match status" value="1"/>
</dbReference>
<accession>B8MS94</accession>
<dbReference type="STRING" id="441959.B8MS94"/>
<dbReference type="PhylomeDB" id="B8MS94"/>
<dbReference type="GO" id="GO:0003824">
    <property type="term" value="F:catalytic activity"/>
    <property type="evidence" value="ECO:0007669"/>
    <property type="project" value="InterPro"/>
</dbReference>
<dbReference type="GO" id="GO:0009116">
    <property type="term" value="P:nucleoside metabolic process"/>
    <property type="evidence" value="ECO:0007669"/>
    <property type="project" value="InterPro"/>
</dbReference>
<proteinExistence type="predicted"/>
<dbReference type="HOGENOM" id="CLU_485857_0_0_1"/>
<dbReference type="InterPro" id="IPR000845">
    <property type="entry name" value="Nucleoside_phosphorylase_d"/>
</dbReference>
<sequence length="561" mass="62272">MAAAKAMLDEIHDDLPVQTTDHNTYILGRIKEHNIVIACLPSGDYGLVLANTVAMQLMSSFHLIWFGLMVGIGGGVPNDDADIWLGDVVVSKPTGKYGGVVQYDYGKAISGGGFQRTGMLNRPPQILLTAPLVYYGVIVSANQLVRDSQLRNWLSHDLGAYCVEMEAVGLMNNYPCLVICGICDYADSHKNKEWQGYASAVAVAYARELLLCISISDIDCMRSAEDAVSARFNVPFDLIRLLVIANFLGRQKELEQLWHHLQLQNSNSRTVAILQGLGGIGKTHSILPQLPGQLLGQSRSYSATNDDEIEQNARQVLKWLAVPGNSRWLLIFDNIGQYSPGIEDGYDIQEFFPTADHGSILITSRLQSLPELGRSFPIPIFDTEESLLLLWQSMNLHILDTITGEEVDQDWCLDMARTETNRLNSPWHELALVAVGAMVPGTDEQDYWQLQRRLLVHADFVRQMVRSDHLTDDVSVWSAFHSLGNLYSDQGKLKEAETMYQRALAGYEKALGPDHTSTSDTVNNLGALYAVQGKLKDAETMYQRALAGFEKACGPDNYQTK</sequence>
<gene>
    <name evidence="3" type="ORF">TSTA_002900</name>
</gene>
<dbReference type="OrthoDB" id="1658288at2759"/>
<organism evidence="3 4">
    <name type="scientific">Talaromyces stipitatus (strain ATCC 10500 / CBS 375.48 / QM 6759 / NRRL 1006)</name>
    <name type="common">Penicillium stipitatum</name>
    <dbReference type="NCBI Taxonomy" id="441959"/>
    <lineage>
        <taxon>Eukaryota</taxon>
        <taxon>Fungi</taxon>
        <taxon>Dikarya</taxon>
        <taxon>Ascomycota</taxon>
        <taxon>Pezizomycotina</taxon>
        <taxon>Eurotiomycetes</taxon>
        <taxon>Eurotiomycetidae</taxon>
        <taxon>Eurotiales</taxon>
        <taxon>Trichocomaceae</taxon>
        <taxon>Talaromyces</taxon>
        <taxon>Talaromyces sect. Talaromyces</taxon>
    </lineage>
</organism>
<dbReference type="Gene3D" id="1.25.40.10">
    <property type="entry name" value="Tetratricopeptide repeat domain"/>
    <property type="match status" value="1"/>
</dbReference>
<dbReference type="SMART" id="SM00028">
    <property type="entry name" value="TPR"/>
    <property type="match status" value="2"/>
</dbReference>
<keyword evidence="4" id="KW-1185">Reference proteome</keyword>
<dbReference type="InterPro" id="IPR011990">
    <property type="entry name" value="TPR-like_helical_dom_sf"/>
</dbReference>
<evidence type="ECO:0000313" key="3">
    <source>
        <dbReference type="EMBL" id="EED12227.1"/>
    </source>
</evidence>
<evidence type="ECO:0000259" key="2">
    <source>
        <dbReference type="Pfam" id="PF01048"/>
    </source>
</evidence>
<dbReference type="SUPFAM" id="SSF52540">
    <property type="entry name" value="P-loop containing nucleoside triphosphate hydrolases"/>
    <property type="match status" value="1"/>
</dbReference>
<dbReference type="SUPFAM" id="SSF48452">
    <property type="entry name" value="TPR-like"/>
    <property type="match status" value="1"/>
</dbReference>
<dbReference type="VEuPathDB" id="FungiDB:TSTA_002900"/>
<evidence type="ECO:0000256" key="1">
    <source>
        <dbReference type="PROSITE-ProRule" id="PRU00339"/>
    </source>
</evidence>
<dbReference type="RefSeq" id="XP_002487881.1">
    <property type="nucleotide sequence ID" value="XM_002487836.1"/>
</dbReference>
<dbReference type="InterPro" id="IPR035994">
    <property type="entry name" value="Nucleoside_phosphorylase_sf"/>
</dbReference>
<dbReference type="GeneID" id="8102901"/>
<dbReference type="PANTHER" id="PTHR46082:SF11">
    <property type="entry name" value="AAA+ ATPASE DOMAIN-CONTAINING PROTEIN-RELATED"/>
    <property type="match status" value="1"/>
</dbReference>